<organism evidence="4 5">
    <name type="scientific">Candidatus Allocopromorpha excrementigallinarum</name>
    <dbReference type="NCBI Taxonomy" id="2840742"/>
    <lineage>
        <taxon>Bacteria</taxon>
        <taxon>Bacillati</taxon>
        <taxon>Bacillota</taxon>
        <taxon>Clostridia</taxon>
        <taxon>Eubacteriales</taxon>
        <taxon>Eubacteriaceae</taxon>
        <taxon>Eubacteriaceae incertae sedis</taxon>
        <taxon>Candidatus Allocopromorpha</taxon>
    </lineage>
</organism>
<dbReference type="PANTHER" id="PTHR42804:SF1">
    <property type="entry name" value="ALDEHYDE DEHYDROGENASE-RELATED"/>
    <property type="match status" value="1"/>
</dbReference>
<dbReference type="Gene3D" id="3.40.309.10">
    <property type="entry name" value="Aldehyde Dehydrogenase, Chain A, domain 2"/>
    <property type="match status" value="1"/>
</dbReference>
<reference evidence="4" key="2">
    <citation type="journal article" date="2021" name="PeerJ">
        <title>Extensive microbial diversity within the chicken gut microbiome revealed by metagenomics and culture.</title>
        <authorList>
            <person name="Gilroy R."/>
            <person name="Ravi A."/>
            <person name="Getino M."/>
            <person name="Pursley I."/>
            <person name="Horton D.L."/>
            <person name="Alikhan N.F."/>
            <person name="Baker D."/>
            <person name="Gharbi K."/>
            <person name="Hall N."/>
            <person name="Watson M."/>
            <person name="Adriaenssens E.M."/>
            <person name="Foster-Nyarko E."/>
            <person name="Jarju S."/>
            <person name="Secka A."/>
            <person name="Antonio M."/>
            <person name="Oren A."/>
            <person name="Chaudhuri R.R."/>
            <person name="La Ragione R."/>
            <person name="Hildebrand F."/>
            <person name="Pallen M.J."/>
        </authorList>
    </citation>
    <scope>NUCLEOTIDE SEQUENCE</scope>
    <source>
        <strain evidence="4">ChiHcec3-6078</strain>
    </source>
</reference>
<gene>
    <name evidence="4" type="ORF">IAC50_02770</name>
</gene>
<dbReference type="InterPro" id="IPR015590">
    <property type="entry name" value="Aldehyde_DH_dom"/>
</dbReference>
<dbReference type="EMBL" id="DVMP01000056">
    <property type="protein sequence ID" value="HIU25408.1"/>
    <property type="molecule type" value="Genomic_DNA"/>
</dbReference>
<evidence type="ECO:0000313" key="5">
    <source>
        <dbReference type="Proteomes" id="UP000824090"/>
    </source>
</evidence>
<proteinExistence type="inferred from homology"/>
<comment type="caution">
    <text evidence="4">The sequence shown here is derived from an EMBL/GenBank/DDBJ whole genome shotgun (WGS) entry which is preliminary data.</text>
</comment>
<keyword evidence="2" id="KW-0560">Oxidoreductase</keyword>
<sequence>ALTRFIVPRERKEETEVYMKEFTQTLKVGDPMDETVDIGPVVNENAFKKIKGYIEKGLEEGADMIVGKVPETCENGYYVEPVIFTEVDNKMVIAREEIFGPVLCVIYYDREDEALEIANDSPYGLSGAVFGEDEEARAFAEKMETGVIHVNGAPFTVQAPFGGYKESGIGRENSVFSFDEYLEIKSVLV</sequence>
<reference evidence="4" key="1">
    <citation type="submission" date="2020-10" db="EMBL/GenBank/DDBJ databases">
        <authorList>
            <person name="Gilroy R."/>
        </authorList>
    </citation>
    <scope>NUCLEOTIDE SEQUENCE</scope>
    <source>
        <strain evidence="4">ChiHcec3-6078</strain>
    </source>
</reference>
<evidence type="ECO:0000313" key="4">
    <source>
        <dbReference type="EMBL" id="HIU25408.1"/>
    </source>
</evidence>
<dbReference type="GO" id="GO:0016620">
    <property type="term" value="F:oxidoreductase activity, acting on the aldehyde or oxo group of donors, NAD or NADP as acceptor"/>
    <property type="evidence" value="ECO:0007669"/>
    <property type="project" value="InterPro"/>
</dbReference>
<feature type="non-terminal residue" evidence="4">
    <location>
        <position position="1"/>
    </location>
</feature>
<evidence type="ECO:0000256" key="1">
    <source>
        <dbReference type="ARBA" id="ARBA00009986"/>
    </source>
</evidence>
<evidence type="ECO:0000256" key="2">
    <source>
        <dbReference type="ARBA" id="ARBA00023002"/>
    </source>
</evidence>
<evidence type="ECO:0000259" key="3">
    <source>
        <dbReference type="Pfam" id="PF00171"/>
    </source>
</evidence>
<dbReference type="Pfam" id="PF00171">
    <property type="entry name" value="Aldedh"/>
    <property type="match status" value="1"/>
</dbReference>
<dbReference type="InterPro" id="IPR016162">
    <property type="entry name" value="Ald_DH_N"/>
</dbReference>
<accession>A0A9D1HZD2</accession>
<dbReference type="Gene3D" id="3.40.605.10">
    <property type="entry name" value="Aldehyde Dehydrogenase, Chain A, domain 1"/>
    <property type="match status" value="1"/>
</dbReference>
<dbReference type="AlphaFoldDB" id="A0A9D1HZD2"/>
<feature type="domain" description="Aldehyde dehydrogenase" evidence="3">
    <location>
        <begin position="1"/>
        <end position="187"/>
    </location>
</feature>
<dbReference type="PANTHER" id="PTHR42804">
    <property type="entry name" value="ALDEHYDE DEHYDROGENASE"/>
    <property type="match status" value="1"/>
</dbReference>
<dbReference type="InterPro" id="IPR016163">
    <property type="entry name" value="Ald_DH_C"/>
</dbReference>
<dbReference type="Proteomes" id="UP000824090">
    <property type="component" value="Unassembled WGS sequence"/>
</dbReference>
<dbReference type="SUPFAM" id="SSF53720">
    <property type="entry name" value="ALDH-like"/>
    <property type="match status" value="1"/>
</dbReference>
<comment type="similarity">
    <text evidence="1">Belongs to the aldehyde dehydrogenase family.</text>
</comment>
<dbReference type="InterPro" id="IPR016161">
    <property type="entry name" value="Ald_DH/histidinol_DH"/>
</dbReference>
<protein>
    <submittedName>
        <fullName evidence="4">Aldehyde dehydrogenase family protein</fullName>
    </submittedName>
</protein>
<name>A0A9D1HZD2_9FIRM</name>